<dbReference type="InterPro" id="IPR029063">
    <property type="entry name" value="SAM-dependent_MTases_sf"/>
</dbReference>
<protein>
    <submittedName>
        <fullName evidence="5">Ribosomal RNA small subunit methyltransferase H</fullName>
        <ecNumber evidence="5">2.1.1.199</ecNumber>
    </submittedName>
</protein>
<evidence type="ECO:0000256" key="3">
    <source>
        <dbReference type="ARBA" id="ARBA00022679"/>
    </source>
</evidence>
<dbReference type="PANTHER" id="PTHR11265:SF0">
    <property type="entry name" value="12S RRNA N4-METHYLCYTIDINE METHYLTRANSFERASE"/>
    <property type="match status" value="1"/>
</dbReference>
<dbReference type="InterPro" id="IPR002903">
    <property type="entry name" value="RsmH"/>
</dbReference>
<keyword evidence="2 5" id="KW-0489">Methyltransferase</keyword>
<evidence type="ECO:0000313" key="5">
    <source>
        <dbReference type="EMBL" id="MPN14373.1"/>
    </source>
</evidence>
<dbReference type="PANTHER" id="PTHR11265">
    <property type="entry name" value="S-ADENOSYL-METHYLTRANSFERASE MRAW"/>
    <property type="match status" value="1"/>
</dbReference>
<reference evidence="5" key="1">
    <citation type="submission" date="2019-08" db="EMBL/GenBank/DDBJ databases">
        <authorList>
            <person name="Kucharzyk K."/>
            <person name="Murdoch R.W."/>
            <person name="Higgins S."/>
            <person name="Loffler F."/>
        </authorList>
    </citation>
    <scope>NUCLEOTIDE SEQUENCE</scope>
</reference>
<dbReference type="EMBL" id="VSSQ01060991">
    <property type="protein sequence ID" value="MPN14373.1"/>
    <property type="molecule type" value="Genomic_DNA"/>
</dbReference>
<dbReference type="Gene3D" id="1.10.150.170">
    <property type="entry name" value="Putative methyltransferase TM0872, insert domain"/>
    <property type="match status" value="1"/>
</dbReference>
<gene>
    <name evidence="5" type="primary">rsmH_43</name>
    <name evidence="5" type="ORF">SDC9_161700</name>
</gene>
<dbReference type="GO" id="GO:0071424">
    <property type="term" value="F:rRNA (cytosine-N4-)-methyltransferase activity"/>
    <property type="evidence" value="ECO:0007669"/>
    <property type="project" value="TreeGrafter"/>
</dbReference>
<dbReference type="EC" id="2.1.1.199" evidence="5"/>
<dbReference type="AlphaFoldDB" id="A0A645FQB6"/>
<comment type="similarity">
    <text evidence="1">Belongs to the methyltransferase superfamily. RsmH family.</text>
</comment>
<proteinExistence type="inferred from homology"/>
<dbReference type="InterPro" id="IPR023397">
    <property type="entry name" value="SAM-dep_MeTrfase_MraW_recog"/>
</dbReference>
<sequence>MSEERGFSFQTEKAEILDMRMDQRLGVRAADLLRLLDEKQLAGMLSEFGGESSAKAIAKAVVEQRRRKPASLDYSDTLLRIIEKVKGPRKKGHLHPATKTFQALRIVVNNELDNIAQVLPLAFQLLNESKAQQRRLVCISFHEGEDRLVKSFFKEVSDRGQAQLLTKKAVFATDAEIAENHRARSARLRALAL</sequence>
<dbReference type="GO" id="GO:0070475">
    <property type="term" value="P:rRNA base methylation"/>
    <property type="evidence" value="ECO:0007669"/>
    <property type="project" value="TreeGrafter"/>
</dbReference>
<dbReference type="Pfam" id="PF01795">
    <property type="entry name" value="Methyltransf_5"/>
    <property type="match status" value="1"/>
</dbReference>
<dbReference type="SUPFAM" id="SSF81799">
    <property type="entry name" value="Putative methyltransferase TM0872, insert domain"/>
    <property type="match status" value="1"/>
</dbReference>
<keyword evidence="3 5" id="KW-0808">Transferase</keyword>
<name>A0A645FQB6_9ZZZZ</name>
<organism evidence="5">
    <name type="scientific">bioreactor metagenome</name>
    <dbReference type="NCBI Taxonomy" id="1076179"/>
    <lineage>
        <taxon>unclassified sequences</taxon>
        <taxon>metagenomes</taxon>
        <taxon>ecological metagenomes</taxon>
    </lineage>
</organism>
<comment type="caution">
    <text evidence="5">The sequence shown here is derived from an EMBL/GenBank/DDBJ whole genome shotgun (WGS) entry which is preliminary data.</text>
</comment>
<accession>A0A645FQB6</accession>
<evidence type="ECO:0000256" key="4">
    <source>
        <dbReference type="ARBA" id="ARBA00022691"/>
    </source>
</evidence>
<dbReference type="Gene3D" id="3.40.50.150">
    <property type="entry name" value="Vaccinia Virus protein VP39"/>
    <property type="match status" value="1"/>
</dbReference>
<evidence type="ECO:0000256" key="1">
    <source>
        <dbReference type="ARBA" id="ARBA00010396"/>
    </source>
</evidence>
<evidence type="ECO:0000256" key="2">
    <source>
        <dbReference type="ARBA" id="ARBA00022603"/>
    </source>
</evidence>
<dbReference type="SUPFAM" id="SSF53335">
    <property type="entry name" value="S-adenosyl-L-methionine-dependent methyltransferases"/>
    <property type="match status" value="1"/>
</dbReference>
<keyword evidence="4" id="KW-0949">S-adenosyl-L-methionine</keyword>